<organism evidence="1 2">
    <name type="scientific">Rhodococcus olei</name>
    <dbReference type="NCBI Taxonomy" id="2161675"/>
    <lineage>
        <taxon>Bacteria</taxon>
        <taxon>Bacillati</taxon>
        <taxon>Actinomycetota</taxon>
        <taxon>Actinomycetes</taxon>
        <taxon>Mycobacteriales</taxon>
        <taxon>Nocardiaceae</taxon>
        <taxon>Rhodococcus</taxon>
    </lineage>
</organism>
<proteinExistence type="predicted"/>
<evidence type="ECO:0000313" key="2">
    <source>
        <dbReference type="Proteomes" id="UP001501183"/>
    </source>
</evidence>
<dbReference type="EMBL" id="BAABFB010000063">
    <property type="protein sequence ID" value="GAA4485386.1"/>
    <property type="molecule type" value="Genomic_DNA"/>
</dbReference>
<comment type="caution">
    <text evidence="1">The sequence shown here is derived from an EMBL/GenBank/DDBJ whole genome shotgun (WGS) entry which is preliminary data.</text>
</comment>
<name>A0ABP8PFN6_9NOCA</name>
<reference evidence="2" key="1">
    <citation type="journal article" date="2019" name="Int. J. Syst. Evol. Microbiol.">
        <title>The Global Catalogue of Microorganisms (GCM) 10K type strain sequencing project: providing services to taxonomists for standard genome sequencing and annotation.</title>
        <authorList>
            <consortium name="The Broad Institute Genomics Platform"/>
            <consortium name="The Broad Institute Genome Sequencing Center for Infectious Disease"/>
            <person name="Wu L."/>
            <person name="Ma J."/>
        </authorList>
    </citation>
    <scope>NUCLEOTIDE SEQUENCE [LARGE SCALE GENOMIC DNA]</scope>
    <source>
        <strain evidence="2">JCM 32206</strain>
    </source>
</reference>
<keyword evidence="2" id="KW-1185">Reference proteome</keyword>
<protein>
    <submittedName>
        <fullName evidence="1">Uncharacterized protein</fullName>
    </submittedName>
</protein>
<dbReference type="Proteomes" id="UP001501183">
    <property type="component" value="Unassembled WGS sequence"/>
</dbReference>
<sequence>MPADIADTTTAGTGDILGLVMTSLGYIFTIATNAGGARLS</sequence>
<evidence type="ECO:0000313" key="1">
    <source>
        <dbReference type="EMBL" id="GAA4485386.1"/>
    </source>
</evidence>
<gene>
    <name evidence="1" type="ORF">GCM10023094_40130</name>
</gene>
<accession>A0ABP8PFN6</accession>
<dbReference type="RefSeq" id="WP_345349188.1">
    <property type="nucleotide sequence ID" value="NZ_BAABFB010000063.1"/>
</dbReference>